<feature type="non-terminal residue" evidence="1">
    <location>
        <position position="1"/>
    </location>
</feature>
<keyword evidence="1" id="KW-0695">RNA-directed DNA polymerase</keyword>
<evidence type="ECO:0000313" key="2">
    <source>
        <dbReference type="Proteomes" id="UP000610594"/>
    </source>
</evidence>
<evidence type="ECO:0000313" key="1">
    <source>
        <dbReference type="EMBL" id="NHZ61965.1"/>
    </source>
</evidence>
<sequence length="48" mass="5343">ELLKLGAPAKVARLVAANSHRWWHNSALALNSVLTIAYFDRLGMPRLT</sequence>
<accession>A0ABX0MGR5</accession>
<dbReference type="EMBL" id="WHJF01000012">
    <property type="protein sequence ID" value="NHZ61965.1"/>
    <property type="molecule type" value="Genomic_DNA"/>
</dbReference>
<keyword evidence="1" id="KW-0808">Transferase</keyword>
<keyword evidence="2" id="KW-1185">Reference proteome</keyword>
<organism evidence="1 2">
    <name type="scientific">Massilia genomosp. 1</name>
    <dbReference type="NCBI Taxonomy" id="2609280"/>
    <lineage>
        <taxon>Bacteria</taxon>
        <taxon>Pseudomonadati</taxon>
        <taxon>Pseudomonadota</taxon>
        <taxon>Betaproteobacteria</taxon>
        <taxon>Burkholderiales</taxon>
        <taxon>Oxalobacteraceae</taxon>
        <taxon>Telluria group</taxon>
        <taxon>Massilia</taxon>
    </lineage>
</organism>
<dbReference type="GO" id="GO:0003964">
    <property type="term" value="F:RNA-directed DNA polymerase activity"/>
    <property type="evidence" value="ECO:0007669"/>
    <property type="project" value="UniProtKB-KW"/>
</dbReference>
<keyword evidence="1" id="KW-0548">Nucleotidyltransferase</keyword>
<proteinExistence type="predicted"/>
<protein>
    <submittedName>
        <fullName evidence="1">Group II intron reverse transcriptase/maturase</fullName>
    </submittedName>
</protein>
<name>A0ABX0MGR5_9BURK</name>
<dbReference type="Proteomes" id="UP000610594">
    <property type="component" value="Unassembled WGS sequence"/>
</dbReference>
<gene>
    <name evidence="1" type="ORF">F1735_06555</name>
</gene>
<reference evidence="1 2" key="1">
    <citation type="submission" date="2019-10" db="EMBL/GenBank/DDBJ databases">
        <title>Taxonomy of Antarctic Massilia spp.: description of Massilia rubra sp. nov., Massilia aquatica sp. nov., Massilia mucilaginosa sp. nov., Massilia frigida sp. nov. isolated from streams, lakes and regoliths.</title>
        <authorList>
            <person name="Holochova P."/>
            <person name="Sedlacek I."/>
            <person name="Kralova S."/>
            <person name="Maslanova I."/>
            <person name="Busse H.-J."/>
            <person name="Stankova E."/>
            <person name="Vrbovska V."/>
            <person name="Kovarovic V."/>
            <person name="Bartak M."/>
            <person name="Svec P."/>
            <person name="Pantucek R."/>
        </authorList>
    </citation>
    <scope>NUCLEOTIDE SEQUENCE [LARGE SCALE GENOMIC DNA]</scope>
    <source>
        <strain evidence="1 2">CCM 8694</strain>
    </source>
</reference>
<comment type="caution">
    <text evidence="1">The sequence shown here is derived from an EMBL/GenBank/DDBJ whole genome shotgun (WGS) entry which is preliminary data.</text>
</comment>